<organism evidence="2 3">
    <name type="scientific">Candidatus Tenderia electrophaga</name>
    <dbReference type="NCBI Taxonomy" id="1748243"/>
    <lineage>
        <taxon>Bacteria</taxon>
        <taxon>Pseudomonadati</taxon>
        <taxon>Pseudomonadota</taxon>
        <taxon>Gammaproteobacteria</taxon>
        <taxon>Candidatus Tenderiales</taxon>
        <taxon>Candidatus Tenderiaceae</taxon>
        <taxon>Candidatus Tenderia</taxon>
    </lineage>
</organism>
<protein>
    <submittedName>
        <fullName evidence="2">Fis family transcriptional regulator</fullName>
    </submittedName>
</protein>
<accession>A0A0S2TEL4</accession>
<reference evidence="2" key="1">
    <citation type="submission" date="2015-10" db="EMBL/GenBank/DDBJ databases">
        <title>Description of Candidatus Tenderia electrophaga gen. nov, sp. nov., an Uncultivated Electroautotroph from a Biocathode Enrichment.</title>
        <authorList>
            <person name="Eddie B.J."/>
            <person name="Malanoski A.P."/>
            <person name="Wang Z."/>
            <person name="Hall R.J."/>
            <person name="Oh S.D."/>
            <person name="Heiner C."/>
            <person name="Lin B."/>
            <person name="Strycharz-Glaven S.M."/>
        </authorList>
    </citation>
    <scope>NUCLEOTIDE SEQUENCE [LARGE SCALE GENOMIC DNA]</scope>
    <source>
        <strain evidence="2">NRL1</strain>
    </source>
</reference>
<dbReference type="GO" id="GO:0003677">
    <property type="term" value="F:DNA binding"/>
    <property type="evidence" value="ECO:0007669"/>
    <property type="project" value="InterPro"/>
</dbReference>
<dbReference type="SUPFAM" id="SSF47413">
    <property type="entry name" value="lambda repressor-like DNA-binding domains"/>
    <property type="match status" value="1"/>
</dbReference>
<dbReference type="InterPro" id="IPR010982">
    <property type="entry name" value="Lambda_DNA-bd_dom_sf"/>
</dbReference>
<name>A0A0S2TEL4_9GAMM</name>
<dbReference type="STRING" id="1748243.Tel_10895"/>
<feature type="domain" description="HigA2-like helix-turn-helix" evidence="1">
    <location>
        <begin position="19"/>
        <end position="91"/>
    </location>
</feature>
<dbReference type="Proteomes" id="UP000055136">
    <property type="component" value="Chromosome"/>
</dbReference>
<dbReference type="Pfam" id="PF13744">
    <property type="entry name" value="HTH_37"/>
    <property type="match status" value="1"/>
</dbReference>
<keyword evidence="3" id="KW-1185">Reference proteome</keyword>
<sequence>MSKHIGSNFDDFLEEEGVLAEAEAIAVKRVLAFQLEELMKAQKLNKTQLAKRMKTSRSALERLLDPDNPSVTLLTLERAARALGKNIKIEIAA</sequence>
<evidence type="ECO:0000313" key="2">
    <source>
        <dbReference type="EMBL" id="ALP53596.1"/>
    </source>
</evidence>
<dbReference type="AlphaFoldDB" id="A0A0S2TEL4"/>
<dbReference type="Gene3D" id="1.10.260.40">
    <property type="entry name" value="lambda repressor-like DNA-binding domains"/>
    <property type="match status" value="1"/>
</dbReference>
<dbReference type="InterPro" id="IPR039554">
    <property type="entry name" value="HigA2-like_HTH"/>
</dbReference>
<dbReference type="EMBL" id="CP013099">
    <property type="protein sequence ID" value="ALP53596.1"/>
    <property type="molecule type" value="Genomic_DNA"/>
</dbReference>
<proteinExistence type="predicted"/>
<evidence type="ECO:0000313" key="3">
    <source>
        <dbReference type="Proteomes" id="UP000055136"/>
    </source>
</evidence>
<gene>
    <name evidence="2" type="ORF">Tel_10895</name>
</gene>
<dbReference type="KEGG" id="tee:Tel_10895"/>
<evidence type="ECO:0000259" key="1">
    <source>
        <dbReference type="Pfam" id="PF13744"/>
    </source>
</evidence>